<dbReference type="AlphaFoldDB" id="A0AAV6V512"/>
<evidence type="ECO:0000256" key="3">
    <source>
        <dbReference type="ARBA" id="ARBA00022475"/>
    </source>
</evidence>
<keyword evidence="8 14" id="KW-1133">Transmembrane helix</keyword>
<keyword evidence="7" id="KW-0630">Potassium</keyword>
<organism evidence="17 18">
    <name type="scientific">Oedothorax gibbosus</name>
    <dbReference type="NCBI Taxonomy" id="931172"/>
    <lineage>
        <taxon>Eukaryota</taxon>
        <taxon>Metazoa</taxon>
        <taxon>Ecdysozoa</taxon>
        <taxon>Arthropoda</taxon>
        <taxon>Chelicerata</taxon>
        <taxon>Arachnida</taxon>
        <taxon>Araneae</taxon>
        <taxon>Araneomorphae</taxon>
        <taxon>Entelegynae</taxon>
        <taxon>Araneoidea</taxon>
        <taxon>Linyphiidae</taxon>
        <taxon>Erigoninae</taxon>
        <taxon>Oedothorax</taxon>
    </lineage>
</organism>
<evidence type="ECO:0000259" key="16">
    <source>
        <dbReference type="Pfam" id="PF03520"/>
    </source>
</evidence>
<keyword evidence="4" id="KW-0633">Potassium transport</keyword>
<dbReference type="FunFam" id="1.10.287.70:FF:000016">
    <property type="entry name" value="Putative potassium voltage-gated channel subfamily KQT member 2"/>
    <property type="match status" value="1"/>
</dbReference>
<keyword evidence="3" id="KW-1003">Cell membrane</keyword>
<dbReference type="Gene3D" id="6.10.140.1910">
    <property type="match status" value="2"/>
</dbReference>
<feature type="region of interest" description="Disordered" evidence="13">
    <location>
        <begin position="284"/>
        <end position="351"/>
    </location>
</feature>
<dbReference type="SUPFAM" id="SSF81324">
    <property type="entry name" value="Voltage-gated potassium channels"/>
    <property type="match status" value="1"/>
</dbReference>
<keyword evidence="18" id="KW-1185">Reference proteome</keyword>
<dbReference type="InterPro" id="IPR005821">
    <property type="entry name" value="Ion_trans_dom"/>
</dbReference>
<feature type="domain" description="Potassium channel voltage dependent KCNQ C-terminal" evidence="16">
    <location>
        <begin position="354"/>
        <end position="459"/>
    </location>
</feature>
<comment type="catalytic activity">
    <reaction evidence="12">
        <text>K(+)(in) = K(+)(out)</text>
        <dbReference type="Rhea" id="RHEA:29463"/>
        <dbReference type="ChEBI" id="CHEBI:29103"/>
    </reaction>
</comment>
<evidence type="ECO:0000256" key="6">
    <source>
        <dbReference type="ARBA" id="ARBA00022882"/>
    </source>
</evidence>
<dbReference type="Pfam" id="PF03520">
    <property type="entry name" value="KCNQ_channel"/>
    <property type="match status" value="1"/>
</dbReference>
<evidence type="ECO:0000256" key="2">
    <source>
        <dbReference type="ARBA" id="ARBA00022448"/>
    </source>
</evidence>
<dbReference type="Proteomes" id="UP000827092">
    <property type="component" value="Unassembled WGS sequence"/>
</dbReference>
<keyword evidence="11" id="KW-0407">Ion channel</keyword>
<feature type="compositionally biased region" description="Basic residues" evidence="13">
    <location>
        <begin position="536"/>
        <end position="545"/>
    </location>
</feature>
<feature type="compositionally biased region" description="Basic residues" evidence="13">
    <location>
        <begin position="284"/>
        <end position="298"/>
    </location>
</feature>
<feature type="transmembrane region" description="Helical" evidence="14">
    <location>
        <begin position="166"/>
        <end position="191"/>
    </location>
</feature>
<evidence type="ECO:0000256" key="9">
    <source>
        <dbReference type="ARBA" id="ARBA00023065"/>
    </source>
</evidence>
<evidence type="ECO:0000313" key="18">
    <source>
        <dbReference type="Proteomes" id="UP000827092"/>
    </source>
</evidence>
<evidence type="ECO:0000313" key="17">
    <source>
        <dbReference type="EMBL" id="KAG8191572.1"/>
    </source>
</evidence>
<dbReference type="PANTHER" id="PTHR47735">
    <property type="entry name" value="POTASSIUM VOLTAGE-GATED CHANNEL SUBFAMILY KQT MEMBER 4"/>
    <property type="match status" value="1"/>
</dbReference>
<dbReference type="EMBL" id="JAFNEN010000157">
    <property type="protein sequence ID" value="KAG8191572.1"/>
    <property type="molecule type" value="Genomic_DNA"/>
</dbReference>
<comment type="subcellular location">
    <subcellularLocation>
        <location evidence="1">Cell membrane</location>
        <topology evidence="1">Multi-pass membrane protein</topology>
    </subcellularLocation>
</comment>
<dbReference type="InterPro" id="IPR003937">
    <property type="entry name" value="K_chnl_volt-dep_KCNQ"/>
</dbReference>
<feature type="compositionally biased region" description="Basic and acidic residues" evidence="13">
    <location>
        <begin position="328"/>
        <end position="341"/>
    </location>
</feature>
<feature type="compositionally biased region" description="Low complexity" evidence="13">
    <location>
        <begin position="570"/>
        <end position="584"/>
    </location>
</feature>
<dbReference type="PRINTS" id="PR01459">
    <property type="entry name" value="KCNQCHANNEL"/>
</dbReference>
<evidence type="ECO:0000256" key="5">
    <source>
        <dbReference type="ARBA" id="ARBA00022692"/>
    </source>
</evidence>
<evidence type="ECO:0008006" key="19">
    <source>
        <dbReference type="Google" id="ProtNLM"/>
    </source>
</evidence>
<comment type="caution">
    <text evidence="17">The sequence shown here is derived from an EMBL/GenBank/DDBJ whole genome shotgun (WGS) entry which is preliminary data.</text>
</comment>
<dbReference type="GO" id="GO:0008076">
    <property type="term" value="C:voltage-gated potassium channel complex"/>
    <property type="evidence" value="ECO:0007669"/>
    <property type="project" value="TreeGrafter"/>
</dbReference>
<feature type="transmembrane region" description="Helical" evidence="14">
    <location>
        <begin position="35"/>
        <end position="57"/>
    </location>
</feature>
<keyword evidence="5 14" id="KW-0812">Transmembrane</keyword>
<evidence type="ECO:0000256" key="4">
    <source>
        <dbReference type="ARBA" id="ARBA00022538"/>
    </source>
</evidence>
<dbReference type="PRINTS" id="PR00169">
    <property type="entry name" value="KCHANNEL"/>
</dbReference>
<keyword evidence="2" id="KW-0813">Transport</keyword>
<proteinExistence type="predicted"/>
<sequence length="631" mass="70080">MEIVMVVWFTFEFFLRLWSAGCRSRYQGWLGRLRFLRSPFCVIDVIVIIASVVVLSVGSSGQVFAASALRGLRFFQILRMVRMDRRGGTWKLLGSVVYAHRQELITTLYIGFLGLIFSSFLVFLAEKESNSEHFSNFADALWWGVITLCTVGYGDTVPITWPGKLIAAFCALLGISFFALPAGILGSGFALKVQQQQRQKHMIRRRVPAANLIQCLWRCYAADENSMSIATWKIHQQPLPSPPAFHSGSFTSIKLKDRLDLPQGTSGLFKHNTSFVSRLSTIRRHKSTPSHGHMAHSRGRFDSTASTDFMGSSKTPPVGTPGNYGDDPTGKDVSDNSKRNSDDEEPEEPRLAVLTKQHKNAIRSLRKIKYFVARRKFKEALKPYDVKDVIEQYSAGHVDLLSRVKNLQCRLDTILGKPGSKSIDVYESKISLASRIVKVERSIEDIESKVDHLLEMYVEDRHRMMAAALATRPPSDLSPPPSATSTPIHHPLPPNGGGSPPKSILVDNKQYSEPSTPVAKSFNTIHRGNSDLSQRCQRHKKRVTVRHSLEGGALPPPPRIEVNNRSAPNDGGSTDTTSTLGTELDSLELSDPDLLLGGEQRAEEPGEISSVTVVMKETASLLRPSLHNLRS</sequence>
<feature type="domain" description="Ion transport" evidence="15">
    <location>
        <begin position="1"/>
        <end position="196"/>
    </location>
</feature>
<evidence type="ECO:0000256" key="7">
    <source>
        <dbReference type="ARBA" id="ARBA00022958"/>
    </source>
</evidence>
<accession>A0AAV6V512</accession>
<dbReference type="PANTHER" id="PTHR47735:SF9">
    <property type="entry name" value="POTASSIUM VOLTAGE-GATED CHANNEL SUBFAMILY KQT MEMBER 4-LIKE ISOFORM X1"/>
    <property type="match status" value="1"/>
</dbReference>
<reference evidence="17 18" key="1">
    <citation type="journal article" date="2022" name="Nat. Ecol. Evol.">
        <title>A masculinizing supergene underlies an exaggerated male reproductive morph in a spider.</title>
        <authorList>
            <person name="Hendrickx F."/>
            <person name="De Corte Z."/>
            <person name="Sonet G."/>
            <person name="Van Belleghem S.M."/>
            <person name="Kostlbacher S."/>
            <person name="Vangestel C."/>
        </authorList>
    </citation>
    <scope>NUCLEOTIDE SEQUENCE [LARGE SCALE GENOMIC DNA]</scope>
    <source>
        <strain evidence="17">W744_W776</strain>
    </source>
</reference>
<evidence type="ECO:0000256" key="12">
    <source>
        <dbReference type="ARBA" id="ARBA00034430"/>
    </source>
</evidence>
<feature type="region of interest" description="Disordered" evidence="13">
    <location>
        <begin position="470"/>
        <end position="587"/>
    </location>
</feature>
<dbReference type="Gene3D" id="1.10.287.70">
    <property type="match status" value="1"/>
</dbReference>
<keyword evidence="6" id="KW-0851">Voltage-gated channel</keyword>
<evidence type="ECO:0000256" key="1">
    <source>
        <dbReference type="ARBA" id="ARBA00004651"/>
    </source>
</evidence>
<dbReference type="InterPro" id="IPR013821">
    <property type="entry name" value="K_chnl_volt-dep_KCNQ_C"/>
</dbReference>
<evidence type="ECO:0000256" key="11">
    <source>
        <dbReference type="ARBA" id="ARBA00023303"/>
    </source>
</evidence>
<evidence type="ECO:0000256" key="14">
    <source>
        <dbReference type="SAM" id="Phobius"/>
    </source>
</evidence>
<evidence type="ECO:0000256" key="10">
    <source>
        <dbReference type="ARBA" id="ARBA00023136"/>
    </source>
</evidence>
<dbReference type="Pfam" id="PF00520">
    <property type="entry name" value="Ion_trans"/>
    <property type="match status" value="1"/>
</dbReference>
<evidence type="ECO:0000259" key="15">
    <source>
        <dbReference type="Pfam" id="PF00520"/>
    </source>
</evidence>
<keyword evidence="10 14" id="KW-0472">Membrane</keyword>
<feature type="compositionally biased region" description="Polar residues" evidence="13">
    <location>
        <begin position="521"/>
        <end position="535"/>
    </location>
</feature>
<dbReference type="Gene3D" id="1.20.120.350">
    <property type="entry name" value="Voltage-gated potassium channels. Chain C"/>
    <property type="match status" value="1"/>
</dbReference>
<keyword evidence="9" id="KW-0406">Ion transport</keyword>
<dbReference type="InterPro" id="IPR027359">
    <property type="entry name" value="Volt_channel_dom_sf"/>
</dbReference>
<protein>
    <recommendedName>
        <fullName evidence="19">Potassium voltage-gated channel subfamily KQT member 5</fullName>
    </recommendedName>
</protein>
<name>A0AAV6V512_9ARAC</name>
<feature type="compositionally biased region" description="Polar residues" evidence="13">
    <location>
        <begin position="303"/>
        <end position="315"/>
    </location>
</feature>
<evidence type="ECO:0000256" key="13">
    <source>
        <dbReference type="SAM" id="MobiDB-lite"/>
    </source>
</evidence>
<gene>
    <name evidence="17" type="ORF">JTE90_021175</name>
</gene>
<feature type="transmembrane region" description="Helical" evidence="14">
    <location>
        <begin position="137"/>
        <end position="154"/>
    </location>
</feature>
<feature type="transmembrane region" description="Helical" evidence="14">
    <location>
        <begin position="104"/>
        <end position="125"/>
    </location>
</feature>
<dbReference type="GO" id="GO:0005249">
    <property type="term" value="F:voltage-gated potassium channel activity"/>
    <property type="evidence" value="ECO:0007669"/>
    <property type="project" value="InterPro"/>
</dbReference>
<evidence type="ECO:0000256" key="8">
    <source>
        <dbReference type="ARBA" id="ARBA00022989"/>
    </source>
</evidence>